<dbReference type="Gene3D" id="3.40.50.720">
    <property type="entry name" value="NAD(P)-binding Rossmann-like Domain"/>
    <property type="match status" value="1"/>
</dbReference>
<comment type="caution">
    <text evidence="15">The sequence shown here is derived from an EMBL/GenBank/DDBJ whole genome shotgun (WGS) entry which is preliminary data.</text>
</comment>
<dbReference type="AlphaFoldDB" id="A0A2A5W9I4"/>
<keyword evidence="15" id="KW-0548">Nucleotidyltransferase</keyword>
<feature type="domain" description="THIF-type NAD/FAD binding fold" evidence="14">
    <location>
        <begin position="9"/>
        <end position="243"/>
    </location>
</feature>
<dbReference type="GO" id="GO:0005829">
    <property type="term" value="C:cytosol"/>
    <property type="evidence" value="ECO:0007669"/>
    <property type="project" value="TreeGrafter"/>
</dbReference>
<evidence type="ECO:0000256" key="13">
    <source>
        <dbReference type="ARBA" id="ARBA00078531"/>
    </source>
</evidence>
<evidence type="ECO:0000256" key="3">
    <source>
        <dbReference type="ARBA" id="ARBA00022679"/>
    </source>
</evidence>
<dbReference type="GO" id="GO:0008641">
    <property type="term" value="F:ubiquitin-like modifier activating enzyme activity"/>
    <property type="evidence" value="ECO:0007669"/>
    <property type="project" value="InterPro"/>
</dbReference>
<protein>
    <recommendedName>
        <fullName evidence="10">Molybdopterin-synthase adenylyltransferase</fullName>
        <ecNumber evidence="9">2.7.7.80</ecNumber>
    </recommendedName>
    <alternativeName>
        <fullName evidence="13">MoaD protein adenylase</fullName>
    </alternativeName>
    <alternativeName>
        <fullName evidence="11">Molybdopterin-converting factor subunit 1 adenylase</fullName>
    </alternativeName>
    <alternativeName>
        <fullName evidence="12">Sulfur carrier protein MoaD adenylyltransferase</fullName>
    </alternativeName>
</protein>
<comment type="catalytic activity">
    <reaction evidence="6">
        <text>[molybdopterin-synthase sulfur-carrier protein]-C-terminal Gly-Gly + ATP + H(+) = [molybdopterin-synthase sulfur-carrier protein]-C-terminal Gly-Gly-AMP + diphosphate</text>
        <dbReference type="Rhea" id="RHEA:43616"/>
        <dbReference type="Rhea" id="RHEA-COMP:12159"/>
        <dbReference type="Rhea" id="RHEA-COMP:12202"/>
        <dbReference type="ChEBI" id="CHEBI:15378"/>
        <dbReference type="ChEBI" id="CHEBI:30616"/>
        <dbReference type="ChEBI" id="CHEBI:33019"/>
        <dbReference type="ChEBI" id="CHEBI:90618"/>
        <dbReference type="ChEBI" id="CHEBI:90778"/>
        <dbReference type="EC" id="2.7.7.80"/>
    </reaction>
</comment>
<evidence type="ECO:0000256" key="2">
    <source>
        <dbReference type="ARBA" id="ARBA00009919"/>
    </source>
</evidence>
<evidence type="ECO:0000313" key="16">
    <source>
        <dbReference type="Proteomes" id="UP000219329"/>
    </source>
</evidence>
<dbReference type="FunFam" id="3.40.50.720:FF:000033">
    <property type="entry name" value="Adenylyltransferase and sulfurtransferase MOCS3"/>
    <property type="match status" value="1"/>
</dbReference>
<comment type="similarity">
    <text evidence="2">Belongs to the HesA/MoeB/ThiF family.</text>
</comment>
<dbReference type="CDD" id="cd00757">
    <property type="entry name" value="ThiF_MoeB_HesA_family"/>
    <property type="match status" value="1"/>
</dbReference>
<evidence type="ECO:0000256" key="5">
    <source>
        <dbReference type="ARBA" id="ARBA00022840"/>
    </source>
</evidence>
<comment type="subunit">
    <text evidence="8">Homodimer. Forms a stable heterotetrameric complex of 2 MoeB and 2 MoaD during adenylation of MoaD.</text>
</comment>
<evidence type="ECO:0000256" key="12">
    <source>
        <dbReference type="ARBA" id="ARBA00075328"/>
    </source>
</evidence>
<dbReference type="GO" id="GO:0061605">
    <property type="term" value="F:molybdopterin-synthase adenylyltransferase activity"/>
    <property type="evidence" value="ECO:0007669"/>
    <property type="project" value="UniProtKB-EC"/>
</dbReference>
<evidence type="ECO:0000256" key="8">
    <source>
        <dbReference type="ARBA" id="ARBA00063809"/>
    </source>
</evidence>
<evidence type="ECO:0000256" key="6">
    <source>
        <dbReference type="ARBA" id="ARBA00052218"/>
    </source>
</evidence>
<name>A0A2A5W9I4_9GAMM</name>
<dbReference type="InterPro" id="IPR035985">
    <property type="entry name" value="Ubiquitin-activating_enz"/>
</dbReference>
<proteinExistence type="inferred from homology"/>
<dbReference type="GO" id="GO:0005524">
    <property type="term" value="F:ATP binding"/>
    <property type="evidence" value="ECO:0007669"/>
    <property type="project" value="UniProtKB-KW"/>
</dbReference>
<reference evidence="15 16" key="1">
    <citation type="submission" date="2017-08" db="EMBL/GenBank/DDBJ databases">
        <title>Fine stratification of microbial communities through a metagenomic profile of the photic zone.</title>
        <authorList>
            <person name="Haro-Moreno J.M."/>
            <person name="Lopez-Perez M."/>
            <person name="De La Torre J."/>
            <person name="Picazo A."/>
            <person name="Camacho A."/>
            <person name="Rodriguez-Valera F."/>
        </authorList>
    </citation>
    <scope>NUCLEOTIDE SEQUENCE [LARGE SCALE GENOMIC DNA]</scope>
    <source>
        <strain evidence="15">MED-G28</strain>
    </source>
</reference>
<dbReference type="EC" id="2.7.7.80" evidence="9"/>
<accession>A0A2A5W9I4</accession>
<dbReference type="InterPro" id="IPR000594">
    <property type="entry name" value="ThiF_NAD_FAD-bd"/>
</dbReference>
<evidence type="ECO:0000313" key="15">
    <source>
        <dbReference type="EMBL" id="PDH32943.1"/>
    </source>
</evidence>
<evidence type="ECO:0000256" key="11">
    <source>
        <dbReference type="ARBA" id="ARBA00075110"/>
    </source>
</evidence>
<evidence type="ECO:0000256" key="10">
    <source>
        <dbReference type="ARBA" id="ARBA00073635"/>
    </source>
</evidence>
<dbReference type="NCBIfam" id="NF004281">
    <property type="entry name" value="PRK05690.1"/>
    <property type="match status" value="1"/>
</dbReference>
<keyword evidence="3 15" id="KW-0808">Transferase</keyword>
<keyword evidence="4" id="KW-0547">Nucleotide-binding</keyword>
<comment type="pathway">
    <text evidence="1">Cofactor biosynthesis; molybdopterin biosynthesis.</text>
</comment>
<gene>
    <name evidence="15" type="ORF">CNF02_10725</name>
</gene>
<dbReference type="EMBL" id="NTJZ01000012">
    <property type="protein sequence ID" value="PDH32943.1"/>
    <property type="molecule type" value="Genomic_DNA"/>
</dbReference>
<dbReference type="SUPFAM" id="SSF69572">
    <property type="entry name" value="Activating enzymes of the ubiquitin-like proteins"/>
    <property type="match status" value="1"/>
</dbReference>
<dbReference type="GO" id="GO:0004792">
    <property type="term" value="F:thiosulfate-cyanide sulfurtransferase activity"/>
    <property type="evidence" value="ECO:0007669"/>
    <property type="project" value="TreeGrafter"/>
</dbReference>
<evidence type="ECO:0000256" key="1">
    <source>
        <dbReference type="ARBA" id="ARBA00005046"/>
    </source>
</evidence>
<dbReference type="PANTHER" id="PTHR10953:SF102">
    <property type="entry name" value="ADENYLYLTRANSFERASE AND SULFURTRANSFERASE MOCS3"/>
    <property type="match status" value="1"/>
</dbReference>
<evidence type="ECO:0000259" key="14">
    <source>
        <dbReference type="Pfam" id="PF00899"/>
    </source>
</evidence>
<dbReference type="InterPro" id="IPR045886">
    <property type="entry name" value="ThiF/MoeB/HesA"/>
</dbReference>
<dbReference type="GO" id="GO:0008146">
    <property type="term" value="F:sulfotransferase activity"/>
    <property type="evidence" value="ECO:0007669"/>
    <property type="project" value="TreeGrafter"/>
</dbReference>
<dbReference type="Proteomes" id="UP000219329">
    <property type="component" value="Unassembled WGS sequence"/>
</dbReference>
<sequence>MKDEQLLRYSRQIMLPEMDVAGQQRLIDATVLIVGMGGLGCPVAMYLAAAGIGHLIISDHDTVELTNLQRQIAHSQENLGDSKVGSVEETLKGLNPDVQITSINKRLLNEELDRAVDQADAVVDASDNFTTRFDINRSCIKSEKPLISGAAIRMEGQVAVFDSRHADSPCYQCLYQEGKDDALNCANNGVMAPLVGIIGSMQAMETIKVLSGIGTSLAGRLLLLDATNMEWREMSLPRDPKCGACGAN</sequence>
<comment type="function">
    <text evidence="7">Catalyzes the adenylation by ATP of the carboxyl group of the C-terminal glycine of sulfur carrier protein MoaD.</text>
</comment>
<evidence type="ECO:0000256" key="9">
    <source>
        <dbReference type="ARBA" id="ARBA00066884"/>
    </source>
</evidence>
<evidence type="ECO:0000256" key="7">
    <source>
        <dbReference type="ARBA" id="ARBA00055169"/>
    </source>
</evidence>
<evidence type="ECO:0000256" key="4">
    <source>
        <dbReference type="ARBA" id="ARBA00022741"/>
    </source>
</evidence>
<keyword evidence="5" id="KW-0067">ATP-binding</keyword>
<dbReference type="Pfam" id="PF00899">
    <property type="entry name" value="ThiF"/>
    <property type="match status" value="1"/>
</dbReference>
<dbReference type="PANTHER" id="PTHR10953">
    <property type="entry name" value="UBIQUITIN-ACTIVATING ENZYME E1"/>
    <property type="match status" value="1"/>
</dbReference>
<organism evidence="15 16">
    <name type="scientific">OM182 bacterium MED-G28</name>
    <dbReference type="NCBI Taxonomy" id="1986256"/>
    <lineage>
        <taxon>Bacteria</taxon>
        <taxon>Pseudomonadati</taxon>
        <taxon>Pseudomonadota</taxon>
        <taxon>Gammaproteobacteria</taxon>
        <taxon>OMG group</taxon>
        <taxon>OM182 clade</taxon>
    </lineage>
</organism>